<evidence type="ECO:0000256" key="1">
    <source>
        <dbReference type="ARBA" id="ARBA00022475"/>
    </source>
</evidence>
<keyword evidence="4 12" id="KW-0547">Nucleotide-binding</keyword>
<dbReference type="GO" id="GO:0005524">
    <property type="term" value="F:ATP binding"/>
    <property type="evidence" value="ECO:0007669"/>
    <property type="project" value="UniProtKB-UniRule"/>
</dbReference>
<evidence type="ECO:0000256" key="5">
    <source>
        <dbReference type="ARBA" id="ARBA00022763"/>
    </source>
</evidence>
<evidence type="ECO:0000256" key="9">
    <source>
        <dbReference type="ARBA" id="ARBA00023204"/>
    </source>
</evidence>
<keyword evidence="2 12" id="KW-0963">Cytoplasm</keyword>
<keyword evidence="3 12" id="KW-0677">Repeat</keyword>
<dbReference type="GO" id="GO:0006281">
    <property type="term" value="P:DNA repair"/>
    <property type="evidence" value="ECO:0007669"/>
    <property type="project" value="UniProtKB-KW"/>
</dbReference>
<dbReference type="InterPro" id="IPR051309">
    <property type="entry name" value="ABCF_ATPase"/>
</dbReference>
<dbReference type="Pfam" id="PF12848">
    <property type="entry name" value="ABC_tran_Xtn"/>
    <property type="match status" value="1"/>
</dbReference>
<dbReference type="InterPro" id="IPR043686">
    <property type="entry name" value="Uup"/>
</dbReference>
<comment type="subcellular location">
    <subcellularLocation>
        <location evidence="12">Cytoplasm</location>
    </subcellularLocation>
    <text evidence="12">Associates with ribosomes.</text>
</comment>
<comment type="caution">
    <text evidence="14">The sequence shown here is derived from an EMBL/GenBank/DDBJ whole genome shotgun (WGS) entry which is preliminary data.</text>
</comment>
<dbReference type="HAMAP" id="MF_00848">
    <property type="entry name" value="Uup"/>
    <property type="match status" value="1"/>
</dbReference>
<dbReference type="EMBL" id="AGAZ01000058">
    <property type="protein sequence ID" value="EGZ45491.1"/>
    <property type="molecule type" value="Genomic_DNA"/>
</dbReference>
<keyword evidence="15" id="KW-1185">Reference proteome</keyword>
<feature type="binding site" evidence="12">
    <location>
        <begin position="36"/>
        <end position="43"/>
    </location>
    <ligand>
        <name>ATP</name>
        <dbReference type="ChEBI" id="CHEBI:30616"/>
        <label>1</label>
    </ligand>
</feature>
<dbReference type="Proteomes" id="UP000005336">
    <property type="component" value="Unassembled WGS sequence"/>
</dbReference>
<evidence type="ECO:0000256" key="4">
    <source>
        <dbReference type="ARBA" id="ARBA00022741"/>
    </source>
</evidence>
<dbReference type="PANTHER" id="PTHR42855:SF1">
    <property type="entry name" value="ABC TRANSPORTER DOMAIN-CONTAINING PROTEIN"/>
    <property type="match status" value="1"/>
</dbReference>
<dbReference type="SMART" id="SM00382">
    <property type="entry name" value="AAA"/>
    <property type="match status" value="2"/>
</dbReference>
<proteinExistence type="inferred from homology"/>
<dbReference type="HOGENOM" id="CLU_000604_36_0_4"/>
<dbReference type="STRING" id="1030841.HMPREF9370_1588"/>
<evidence type="ECO:0000256" key="6">
    <source>
        <dbReference type="ARBA" id="ARBA00022801"/>
    </source>
</evidence>
<feature type="domain" description="ABC transporter" evidence="13">
    <location>
        <begin position="320"/>
        <end position="538"/>
    </location>
</feature>
<evidence type="ECO:0000256" key="11">
    <source>
        <dbReference type="ARBA" id="ARBA00061478"/>
    </source>
</evidence>
<protein>
    <recommendedName>
        <fullName evidence="12">ATP-binding protein Uup</fullName>
        <ecNumber evidence="12">3.6.1.-</ecNumber>
    </recommendedName>
</protein>
<evidence type="ECO:0000256" key="2">
    <source>
        <dbReference type="ARBA" id="ARBA00022490"/>
    </source>
</evidence>
<dbReference type="SUPFAM" id="SSF52540">
    <property type="entry name" value="P-loop containing nucleoside triphosphate hydrolases"/>
    <property type="match status" value="2"/>
</dbReference>
<dbReference type="GO" id="GO:0043022">
    <property type="term" value="F:ribosome binding"/>
    <property type="evidence" value="ECO:0007669"/>
    <property type="project" value="UniProtKB-UniRule"/>
</dbReference>
<name>G4CR78_9NEIS</name>
<dbReference type="Pfam" id="PF16326">
    <property type="entry name" value="ABC_tran_CTD"/>
    <property type="match status" value="1"/>
</dbReference>
<evidence type="ECO:0000256" key="10">
    <source>
        <dbReference type="ARBA" id="ARBA00049360"/>
    </source>
</evidence>
<evidence type="ECO:0000256" key="7">
    <source>
        <dbReference type="ARBA" id="ARBA00022840"/>
    </source>
</evidence>
<gene>
    <name evidence="12 14" type="primary">uup</name>
    <name evidence="14" type="ORF">HMPREF9370_1588</name>
</gene>
<evidence type="ECO:0000259" key="13">
    <source>
        <dbReference type="PROSITE" id="PS50893"/>
    </source>
</evidence>
<dbReference type="FunFam" id="3.40.50.300:FF:000011">
    <property type="entry name" value="Putative ABC transporter ATP-binding component"/>
    <property type="match status" value="1"/>
</dbReference>
<evidence type="ECO:0000256" key="8">
    <source>
        <dbReference type="ARBA" id="ARBA00023125"/>
    </source>
</evidence>
<organism evidence="14 15">
    <name type="scientific">Neisseria wadsworthii 9715</name>
    <dbReference type="NCBI Taxonomy" id="1030841"/>
    <lineage>
        <taxon>Bacteria</taxon>
        <taxon>Pseudomonadati</taxon>
        <taxon>Pseudomonadota</taxon>
        <taxon>Betaproteobacteria</taxon>
        <taxon>Neisseriales</taxon>
        <taxon>Neisseriaceae</taxon>
        <taxon>Neisseria</taxon>
    </lineage>
</organism>
<dbReference type="InterPro" id="IPR017871">
    <property type="entry name" value="ABC_transporter-like_CS"/>
</dbReference>
<dbReference type="InterPro" id="IPR037118">
    <property type="entry name" value="Val-tRNA_synth_C_sf"/>
</dbReference>
<dbReference type="Gene3D" id="3.40.50.300">
    <property type="entry name" value="P-loop containing nucleotide triphosphate hydrolases"/>
    <property type="match status" value="2"/>
</dbReference>
<dbReference type="Gene3D" id="1.10.287.380">
    <property type="entry name" value="Valyl-tRNA synthetase, C-terminal domain"/>
    <property type="match status" value="1"/>
</dbReference>
<dbReference type="PROSITE" id="PS00211">
    <property type="entry name" value="ABC_TRANSPORTER_1"/>
    <property type="match status" value="2"/>
</dbReference>
<keyword evidence="1" id="KW-0472">Membrane</keyword>
<dbReference type="FunFam" id="3.40.50.300:FF:000309">
    <property type="entry name" value="ABC transporter ATP-binding protein"/>
    <property type="match status" value="1"/>
</dbReference>
<dbReference type="CDD" id="cd03221">
    <property type="entry name" value="ABCF_EF-3"/>
    <property type="match status" value="2"/>
</dbReference>
<comment type="similarity">
    <text evidence="11 12">Belongs to the ABC transporter superfamily. ABCF family. Uup subfamily.</text>
</comment>
<keyword evidence="9 12" id="KW-0234">DNA repair</keyword>
<dbReference type="PANTHER" id="PTHR42855">
    <property type="entry name" value="ABC TRANSPORTER ATP-BINDING SUBUNIT"/>
    <property type="match status" value="1"/>
</dbReference>
<keyword evidence="5 12" id="KW-0227">DNA damage</keyword>
<keyword evidence="12" id="KW-0175">Coiled coil</keyword>
<dbReference type="InterPro" id="IPR003439">
    <property type="entry name" value="ABC_transporter-like_ATP-bd"/>
</dbReference>
<dbReference type="Pfam" id="PF00005">
    <property type="entry name" value="ABC_tran"/>
    <property type="match status" value="2"/>
</dbReference>
<accession>G4CR78</accession>
<dbReference type="OrthoDB" id="9762051at2"/>
<keyword evidence="7 12" id="KW-0067">ATP-binding</keyword>
<keyword evidence="1" id="KW-1003">Cell membrane</keyword>
<evidence type="ECO:0000313" key="14">
    <source>
        <dbReference type="EMBL" id="EGZ45491.1"/>
    </source>
</evidence>
<feature type="coiled-coil region" evidence="12">
    <location>
        <begin position="94"/>
        <end position="126"/>
    </location>
</feature>
<dbReference type="InterPro" id="IPR032781">
    <property type="entry name" value="ABC_tran_Xtn"/>
</dbReference>
<dbReference type="InterPro" id="IPR027417">
    <property type="entry name" value="P-loop_NTPase"/>
</dbReference>
<keyword evidence="6 12" id="KW-0378">Hydrolase</keyword>
<comment type="function">
    <text evidence="12">Probably plays a role in ribosome assembly or function. May be involved in resolution of branched DNA intermediates that result from template switching in postreplication gaps. Binds DNA and has ATPase activity.</text>
</comment>
<feature type="domain" description="ABC transporter" evidence="13">
    <location>
        <begin position="4"/>
        <end position="253"/>
    </location>
</feature>
<comment type="catalytic activity">
    <reaction evidence="10 12">
        <text>ATP + H2O = ADP + phosphate + H(+)</text>
        <dbReference type="Rhea" id="RHEA:13065"/>
        <dbReference type="ChEBI" id="CHEBI:15377"/>
        <dbReference type="ChEBI" id="CHEBI:15378"/>
        <dbReference type="ChEBI" id="CHEBI:30616"/>
        <dbReference type="ChEBI" id="CHEBI:43474"/>
        <dbReference type="ChEBI" id="CHEBI:456216"/>
    </reaction>
</comment>
<sequence>MNILQLENCFFAVGHVALLANTSFQLDAGEKVGLIGRNGAGKSSLLKILAGVQKPDDGQLIVQNGLKTVYVPQESFFDASATVFDVVAEGLGDLRDLLRRYHQVSLRLENEQSEALLKELNTLQTELETLDGWQFDAAIKQTVSELGLPENETIANLSGGQKKRVALAQAWVQKPDILLLDEPTNHLDIDAIIWLENLLRQFSGSIIVITHDRRFLDNIANRIVELDRGILRSYPGSFSKYSEKKAQELAVEAEHNRLFDKFHAQEEAWIRKGIEARRTRNEGRVRRLEELRRQRAERRERQGQVNFKLSSGEKSGKIIAELEHAGFSYGDKVIMNPFSTVIQRGDKIGLIGPNGIGKTTFLKLILGELQPTYGKIRLGSKQEVAYFDQFRSALNENDTVFYTLGQGNDYVEIGGKKRHVMSYLEDFLFHPARAQSPVSSLSGGERNRLLLAKLFTKPANILVLDEPTNDLDIDTQELLEELLRDYQGTVFLVSHDRMFLDNVITQSIVFEGEGRLKEYIGGYQDYLDAKAREEVIQAAPAKTAAAAEPEKNTRSKQNRTVKLSYKEQRELDALPDEITALEAEQAELTAQLSDPEIFKDYEQAAKLQTRSEEIEMLLLEKLERWEILENKQNGIEQ</sequence>
<dbReference type="AlphaFoldDB" id="G4CR78"/>
<dbReference type="GO" id="GO:0016887">
    <property type="term" value="F:ATP hydrolysis activity"/>
    <property type="evidence" value="ECO:0007669"/>
    <property type="project" value="UniProtKB-UniRule"/>
</dbReference>
<dbReference type="RefSeq" id="WP_009116729.1">
    <property type="nucleotide sequence ID" value="NZ_JH165159.1"/>
</dbReference>
<dbReference type="PATRIC" id="fig|1030841.3.peg.1573"/>
<dbReference type="GO" id="GO:0003677">
    <property type="term" value="F:DNA binding"/>
    <property type="evidence" value="ECO:0007669"/>
    <property type="project" value="UniProtKB-UniRule"/>
</dbReference>
<dbReference type="InterPro" id="IPR003593">
    <property type="entry name" value="AAA+_ATPase"/>
</dbReference>
<evidence type="ECO:0000256" key="3">
    <source>
        <dbReference type="ARBA" id="ARBA00022737"/>
    </source>
</evidence>
<dbReference type="PROSITE" id="PS50893">
    <property type="entry name" value="ABC_TRANSPORTER_2"/>
    <property type="match status" value="2"/>
</dbReference>
<reference evidence="14 15" key="1">
    <citation type="submission" date="2011-06" db="EMBL/GenBank/DDBJ databases">
        <authorList>
            <person name="Muzny D."/>
            <person name="Qin X."/>
            <person name="Deng J."/>
            <person name="Jiang H."/>
            <person name="Liu Y."/>
            <person name="Qu J."/>
            <person name="Song X.-Z."/>
            <person name="Zhang L."/>
            <person name="Thornton R."/>
            <person name="Coyle M."/>
            <person name="Francisco L."/>
            <person name="Jackson L."/>
            <person name="Javaid M."/>
            <person name="Korchina V."/>
            <person name="Kovar C."/>
            <person name="Mata R."/>
            <person name="Mathew T."/>
            <person name="Ngo R."/>
            <person name="Nguyen L."/>
            <person name="Nguyen N."/>
            <person name="Okwuonu G."/>
            <person name="Ongeri F."/>
            <person name="Pham C."/>
            <person name="Simmons D."/>
            <person name="Wilczek-Boney K."/>
            <person name="Hale W."/>
            <person name="Jakkamsetti A."/>
            <person name="Pham P."/>
            <person name="Ruth R."/>
            <person name="San Lucas F."/>
            <person name="Warren J."/>
            <person name="Zhang J."/>
            <person name="Zhao Z."/>
            <person name="Zhou C."/>
            <person name="Zhu D."/>
            <person name="Lee S."/>
            <person name="Bess C."/>
            <person name="Blankenburg K."/>
            <person name="Forbes L."/>
            <person name="Fu Q."/>
            <person name="Gubbala S."/>
            <person name="Hirani K."/>
            <person name="Jayaseelan J.C."/>
            <person name="Lara F."/>
            <person name="Munidasa M."/>
            <person name="Palculict T."/>
            <person name="Patil S."/>
            <person name="Pu L.-L."/>
            <person name="Saada N."/>
            <person name="Tang L."/>
            <person name="Weissenberger G."/>
            <person name="Zhu Y."/>
            <person name="Hemphill L."/>
            <person name="Shang Y."/>
            <person name="Youmans B."/>
            <person name="Ayvaz T."/>
            <person name="Ross M."/>
            <person name="Santibanez J."/>
            <person name="Aqrawi P."/>
            <person name="Gross S."/>
            <person name="Joshi V."/>
            <person name="Fowler G."/>
            <person name="Nazareth L."/>
            <person name="Reid J."/>
            <person name="Worley K."/>
            <person name="Petrosino J."/>
            <person name="Highlander S."/>
            <person name="Gibbs R."/>
        </authorList>
    </citation>
    <scope>NUCLEOTIDE SEQUENCE [LARGE SCALE GENOMIC DNA]</scope>
    <source>
        <strain evidence="14 15">9715</strain>
    </source>
</reference>
<evidence type="ECO:0000313" key="15">
    <source>
        <dbReference type="Proteomes" id="UP000005336"/>
    </source>
</evidence>
<keyword evidence="8 12" id="KW-0238">DNA-binding</keyword>
<dbReference type="EC" id="3.6.1.-" evidence="12"/>
<evidence type="ECO:0000256" key="12">
    <source>
        <dbReference type="HAMAP-Rule" id="MF_00848"/>
    </source>
</evidence>
<dbReference type="GO" id="GO:0005737">
    <property type="term" value="C:cytoplasm"/>
    <property type="evidence" value="ECO:0007669"/>
    <property type="project" value="UniProtKB-SubCell"/>
</dbReference>
<dbReference type="InterPro" id="IPR032524">
    <property type="entry name" value="ABC_tran_C"/>
</dbReference>
<feature type="binding site" evidence="12">
    <location>
        <begin position="352"/>
        <end position="359"/>
    </location>
    <ligand>
        <name>ATP</name>
        <dbReference type="ChEBI" id="CHEBI:30616"/>
        <label>2</label>
    </ligand>
</feature>